<dbReference type="AlphaFoldDB" id="A0A9W3SJA8"/>
<dbReference type="RefSeq" id="WP_065487220.1">
    <property type="nucleotide sequence ID" value="NZ_CP015358.1"/>
</dbReference>
<evidence type="ECO:0000256" key="1">
    <source>
        <dbReference type="SAM" id="Phobius"/>
    </source>
</evidence>
<reference evidence="2 3" key="1">
    <citation type="submission" date="2016-04" db="EMBL/GenBank/DDBJ databases">
        <title>High quality genome of the nematocidal Bacillus thuringiensis MYBT18246.</title>
        <authorList>
            <person name="Hollensteiner J."/>
            <person name="Poehlein A."/>
            <person name="Sproeer C."/>
            <person name="Bunk B."/>
            <person name="Rosenstiel P."/>
            <person name="Schulenburg H."/>
            <person name="Liesegang H."/>
        </authorList>
    </citation>
    <scope>NUCLEOTIDE SEQUENCE [LARGE SCALE GENOMIC DNA]</scope>
    <source>
        <strain evidence="2 3">MYBT18246</strain>
        <plasmid evidence="2 3">p46701</plasmid>
    </source>
</reference>
<dbReference type="Proteomes" id="UP000092743">
    <property type="component" value="Plasmid p46701"/>
</dbReference>
<keyword evidence="1" id="KW-1133">Transmembrane helix</keyword>
<evidence type="ECO:0000313" key="3">
    <source>
        <dbReference type="Proteomes" id="UP000092743"/>
    </source>
</evidence>
<keyword evidence="1" id="KW-0812">Transmembrane</keyword>
<name>A0A9W3SJA8_BACTU</name>
<keyword evidence="2" id="KW-0614">Plasmid</keyword>
<dbReference type="EMBL" id="CP015358">
    <property type="protein sequence ID" value="ANS52508.1"/>
    <property type="molecule type" value="Genomic_DNA"/>
</dbReference>
<organism evidence="2 3">
    <name type="scientific">Bacillus thuringiensis</name>
    <dbReference type="NCBI Taxonomy" id="1428"/>
    <lineage>
        <taxon>Bacteria</taxon>
        <taxon>Bacillati</taxon>
        <taxon>Bacillota</taxon>
        <taxon>Bacilli</taxon>
        <taxon>Bacillales</taxon>
        <taxon>Bacillaceae</taxon>
        <taxon>Bacillus</taxon>
        <taxon>Bacillus cereus group</taxon>
    </lineage>
</organism>
<evidence type="ECO:0000313" key="2">
    <source>
        <dbReference type="EMBL" id="ANS52508.1"/>
    </source>
</evidence>
<accession>A0A9W3SJA8</accession>
<protein>
    <submittedName>
        <fullName evidence="2">Uncharacterized protein</fullName>
    </submittedName>
</protein>
<feature type="transmembrane region" description="Helical" evidence="1">
    <location>
        <begin position="6"/>
        <end position="24"/>
    </location>
</feature>
<keyword evidence="1" id="KW-0472">Membrane</keyword>
<sequence>MLNILFFLNCISFLLLLGVFVFLLKQWKEIKVLKTLLDNKQATENTVIGNSIPVKLDLNTLNNLIATGITNNSQSSPKKQDSSQT</sequence>
<gene>
    <name evidence="2" type="ORF">BT246_72190</name>
</gene>
<geneLocation type="plasmid" evidence="2 3">
    <name>p46701</name>
</geneLocation>
<proteinExistence type="predicted"/>